<feature type="transmembrane region" description="Helical" evidence="1">
    <location>
        <begin position="12"/>
        <end position="33"/>
    </location>
</feature>
<evidence type="ECO:0008006" key="4">
    <source>
        <dbReference type="Google" id="ProtNLM"/>
    </source>
</evidence>
<dbReference type="Pfam" id="PF07843">
    <property type="entry name" value="DUF1634"/>
    <property type="match status" value="1"/>
</dbReference>
<reference evidence="2 3" key="1">
    <citation type="journal article" date="2018" name="Nat. Biotechnol.">
        <title>A standardized bacterial taxonomy based on genome phylogeny substantially revises the tree of life.</title>
        <authorList>
            <person name="Parks D.H."/>
            <person name="Chuvochina M."/>
            <person name="Waite D.W."/>
            <person name="Rinke C."/>
            <person name="Skarshewski A."/>
            <person name="Chaumeil P.A."/>
            <person name="Hugenholtz P."/>
        </authorList>
    </citation>
    <scope>NUCLEOTIDE SEQUENCE [LARGE SCALE GENOMIC DNA]</scope>
    <source>
        <strain evidence="2">UBA8672</strain>
    </source>
</reference>
<organism evidence="2 3">
    <name type="scientific">Flexistipes sinusarabici</name>
    <dbReference type="NCBI Taxonomy" id="2352"/>
    <lineage>
        <taxon>Bacteria</taxon>
        <taxon>Pseudomonadati</taxon>
        <taxon>Deferribacterota</taxon>
        <taxon>Deferribacteres</taxon>
        <taxon>Deferribacterales</taxon>
        <taxon>Flexistipitaceae</taxon>
        <taxon>Flexistipes</taxon>
    </lineage>
</organism>
<comment type="caution">
    <text evidence="2">The sequence shown here is derived from an EMBL/GenBank/DDBJ whole genome shotgun (WGS) entry which is preliminary data.</text>
</comment>
<dbReference type="EMBL" id="DPPF01000002">
    <property type="protein sequence ID" value="HCW92073.1"/>
    <property type="molecule type" value="Genomic_DNA"/>
</dbReference>
<keyword evidence="1" id="KW-0812">Transmembrane</keyword>
<accession>A0A3D5Q8L8</accession>
<keyword evidence="1" id="KW-0472">Membrane</keyword>
<feature type="transmembrane region" description="Helical" evidence="1">
    <location>
        <begin position="61"/>
        <end position="85"/>
    </location>
</feature>
<feature type="transmembrane region" description="Helical" evidence="1">
    <location>
        <begin position="92"/>
        <end position="111"/>
    </location>
</feature>
<keyword evidence="1" id="KW-1133">Transmembrane helix</keyword>
<dbReference type="InterPro" id="IPR012861">
    <property type="entry name" value="DUF1634"/>
</dbReference>
<dbReference type="Proteomes" id="UP000262325">
    <property type="component" value="Unassembled WGS sequence"/>
</dbReference>
<evidence type="ECO:0000313" key="2">
    <source>
        <dbReference type="EMBL" id="HCW92073.1"/>
    </source>
</evidence>
<dbReference type="RefSeq" id="WP_273265885.1">
    <property type="nucleotide sequence ID" value="NZ_JAAZVV010000041.1"/>
</dbReference>
<proteinExistence type="predicted"/>
<evidence type="ECO:0000313" key="3">
    <source>
        <dbReference type="Proteomes" id="UP000262325"/>
    </source>
</evidence>
<evidence type="ECO:0000256" key="1">
    <source>
        <dbReference type="SAM" id="Phobius"/>
    </source>
</evidence>
<sequence length="112" mass="12343">MKKVHITTSKILTYGTVLSLLLIVLALIEMLLLHTSIETYSSVDILPILNGLFSMNPTDTLYSALLVIIFTPVASLIYLTFFFLITKDIPMIIFSFTVLCIIVSAVIMGLGS</sequence>
<gene>
    <name evidence="2" type="ORF">DHM44_00150</name>
</gene>
<dbReference type="AlphaFoldDB" id="A0A3D5Q8L8"/>
<protein>
    <recommendedName>
        <fullName evidence="4">DUF1634 domain-containing protein</fullName>
    </recommendedName>
</protein>
<name>A0A3D5Q8L8_FLESI</name>